<dbReference type="RefSeq" id="WP_345115690.1">
    <property type="nucleotide sequence ID" value="NZ_BAABDH010000098.1"/>
</dbReference>
<comment type="caution">
    <text evidence="2">The sequence shown here is derived from an EMBL/GenBank/DDBJ whole genome shotgun (WGS) entry which is preliminary data.</text>
</comment>
<name>A0ABP7NGG1_9BACT</name>
<accession>A0ABP7NGG1</accession>
<feature type="transmembrane region" description="Helical" evidence="1">
    <location>
        <begin position="186"/>
        <end position="209"/>
    </location>
</feature>
<evidence type="ECO:0000313" key="2">
    <source>
        <dbReference type="EMBL" id="GAA3946229.1"/>
    </source>
</evidence>
<feature type="transmembrane region" description="Helical" evidence="1">
    <location>
        <begin position="67"/>
        <end position="87"/>
    </location>
</feature>
<evidence type="ECO:0008006" key="4">
    <source>
        <dbReference type="Google" id="ProtNLM"/>
    </source>
</evidence>
<dbReference type="Proteomes" id="UP001499909">
    <property type="component" value="Unassembled WGS sequence"/>
</dbReference>
<evidence type="ECO:0000256" key="1">
    <source>
        <dbReference type="SAM" id="Phobius"/>
    </source>
</evidence>
<keyword evidence="1" id="KW-0472">Membrane</keyword>
<sequence length="339" mass="37205">MTAPPIITRKPLYYFIVLTLLLLAGELTITRLARFTTTPGLPFAVTVDLVVGLPVLYYLFIVRRYKVGWTTVAGVFGLALVVAAGILPPAQQLYLGWFRKALLLAEPALLVVLVVRLRRLVHHYRLAAAIETDFLLNLAASFRAVFGHPLPFLVSEAAMVRYGLLGWLKPAAAAAQPAFSMHRESAFTAIMGTLLLVSVAEMGGVHLLVMRWSPVVAYWLLGLSVYGTGFLLGHLQAVRQRPLLLTATTLRIRVGLVWNFDLPLAALAAAEPWRDAEPLPEGVLNLAQQLITPPNVLLSCHHAITALGPYGLRKTTRQLALYVDKPAEFMQALNLPRAI</sequence>
<feature type="transmembrane region" description="Helical" evidence="1">
    <location>
        <begin position="41"/>
        <end position="60"/>
    </location>
</feature>
<evidence type="ECO:0000313" key="3">
    <source>
        <dbReference type="Proteomes" id="UP001499909"/>
    </source>
</evidence>
<organism evidence="2 3">
    <name type="scientific">Hymenobacter algoricola</name>
    <dbReference type="NCBI Taxonomy" id="486267"/>
    <lineage>
        <taxon>Bacteria</taxon>
        <taxon>Pseudomonadati</taxon>
        <taxon>Bacteroidota</taxon>
        <taxon>Cytophagia</taxon>
        <taxon>Cytophagales</taxon>
        <taxon>Hymenobacteraceae</taxon>
        <taxon>Hymenobacter</taxon>
    </lineage>
</organism>
<feature type="transmembrane region" description="Helical" evidence="1">
    <location>
        <begin position="93"/>
        <end position="115"/>
    </location>
</feature>
<keyword evidence="3" id="KW-1185">Reference proteome</keyword>
<dbReference type="EMBL" id="BAABDH010000098">
    <property type="protein sequence ID" value="GAA3946229.1"/>
    <property type="molecule type" value="Genomic_DNA"/>
</dbReference>
<feature type="transmembrane region" description="Helical" evidence="1">
    <location>
        <begin position="12"/>
        <end position="29"/>
    </location>
</feature>
<reference evidence="3" key="1">
    <citation type="journal article" date="2019" name="Int. J. Syst. Evol. Microbiol.">
        <title>The Global Catalogue of Microorganisms (GCM) 10K type strain sequencing project: providing services to taxonomists for standard genome sequencing and annotation.</title>
        <authorList>
            <consortium name="The Broad Institute Genomics Platform"/>
            <consortium name="The Broad Institute Genome Sequencing Center for Infectious Disease"/>
            <person name="Wu L."/>
            <person name="Ma J."/>
        </authorList>
    </citation>
    <scope>NUCLEOTIDE SEQUENCE [LARGE SCALE GENOMIC DNA]</scope>
    <source>
        <strain evidence="3">JCM 17214</strain>
    </source>
</reference>
<keyword evidence="1" id="KW-0812">Transmembrane</keyword>
<gene>
    <name evidence="2" type="ORF">GCM10022406_30160</name>
</gene>
<protein>
    <recommendedName>
        <fullName evidence="4">Beta-carotene 15,15'-monooxygenase</fullName>
    </recommendedName>
</protein>
<feature type="transmembrane region" description="Helical" evidence="1">
    <location>
        <begin position="215"/>
        <end position="235"/>
    </location>
</feature>
<keyword evidence="1" id="KW-1133">Transmembrane helix</keyword>
<proteinExistence type="predicted"/>